<dbReference type="InterPro" id="IPR003594">
    <property type="entry name" value="HATPase_dom"/>
</dbReference>
<feature type="transmembrane region" description="Helical" evidence="9">
    <location>
        <begin position="460"/>
        <end position="486"/>
    </location>
</feature>
<evidence type="ECO:0000313" key="14">
    <source>
        <dbReference type="Proteomes" id="UP001500443"/>
    </source>
</evidence>
<dbReference type="InterPro" id="IPR011712">
    <property type="entry name" value="Sig_transdc_His_kin_sub3_dim/P"/>
</dbReference>
<evidence type="ECO:0000256" key="8">
    <source>
        <dbReference type="ARBA" id="ARBA00023012"/>
    </source>
</evidence>
<dbReference type="Gene3D" id="3.30.565.10">
    <property type="entry name" value="Histidine kinase-like ATPase, C-terminal domain"/>
    <property type="match status" value="1"/>
</dbReference>
<keyword evidence="9" id="KW-1133">Transmembrane helix</keyword>
<dbReference type="Pfam" id="PF07730">
    <property type="entry name" value="HisKA_3"/>
    <property type="match status" value="1"/>
</dbReference>
<dbReference type="Pfam" id="PF02518">
    <property type="entry name" value="HATPase_c"/>
    <property type="match status" value="1"/>
</dbReference>
<feature type="domain" description="Putative sensor" evidence="12">
    <location>
        <begin position="17"/>
        <end position="214"/>
    </location>
</feature>
<evidence type="ECO:0000256" key="1">
    <source>
        <dbReference type="ARBA" id="ARBA00000085"/>
    </source>
</evidence>
<evidence type="ECO:0000259" key="12">
    <source>
        <dbReference type="Pfam" id="PF13796"/>
    </source>
</evidence>
<evidence type="ECO:0000256" key="9">
    <source>
        <dbReference type="SAM" id="Phobius"/>
    </source>
</evidence>
<dbReference type="Proteomes" id="UP001500443">
    <property type="component" value="Unassembled WGS sequence"/>
</dbReference>
<organism evidence="13 14">
    <name type="scientific">Streptomyces synnematoformans</name>
    <dbReference type="NCBI Taxonomy" id="415721"/>
    <lineage>
        <taxon>Bacteria</taxon>
        <taxon>Bacillati</taxon>
        <taxon>Actinomycetota</taxon>
        <taxon>Actinomycetes</taxon>
        <taxon>Kitasatosporales</taxon>
        <taxon>Streptomycetaceae</taxon>
        <taxon>Streptomyces</taxon>
    </lineage>
</organism>
<keyword evidence="9" id="KW-0812">Transmembrane</keyword>
<evidence type="ECO:0000256" key="2">
    <source>
        <dbReference type="ARBA" id="ARBA00012438"/>
    </source>
</evidence>
<feature type="domain" description="Histidine kinase/HSP90-like ATPase" evidence="10">
    <location>
        <begin position="348"/>
        <end position="431"/>
    </location>
</feature>
<keyword evidence="7" id="KW-0067">ATP-binding</keyword>
<sequence length="536" mass="56553">MSRLRPYVTAQGRAVVLVALAAVEVVAQAVMLGSLVLGFGLGLLFLFPWGVAAARGTAGAARALTGRWTGRPIPEPYLPAPPHPLPGPDGRYRHLGISYRSPALPEFFERVHRLLSDRATWRDTLWLIADPVVGLALAVLPLLTVGYGLFGMALPLLWDPSYPGDTLVDYAGVEVASQDTALALVPVGAALCALGLWAGPRAMALHGRWTRSLLAPARASELALQVAELDQKRTAATDWQAAEVRRIERDLHDGPQARLVALGMTVSAAEELVDTDPAAAKVLLRQAQDSSSAVLRELRGLVRGIHPPVLAERGLGDAVRALALDSALDVRVEVDLRGQLPDPVQSAAYFAVAEILANAGKHAGADRVDIDLWHRDGVLRATVTDDGRGGAAPTAGGGLRGVERRIKPFDGVLAVSSPEGGPTTVAVEIPCPLGDECCDTQPAGGAGAGGPRRLAGRGELWLTALAPVVCSVALFPQGLVAGTLLVFGTDNRSWFLALYLPEPLRWPTVLAMVALGLAGVRPLLRRWRKGGARQGC</sequence>
<feature type="transmembrane region" description="Helical" evidence="9">
    <location>
        <begin position="506"/>
        <end position="524"/>
    </location>
</feature>
<evidence type="ECO:0000256" key="6">
    <source>
        <dbReference type="ARBA" id="ARBA00022777"/>
    </source>
</evidence>
<dbReference type="InterPro" id="IPR050482">
    <property type="entry name" value="Sensor_HK_TwoCompSys"/>
</dbReference>
<feature type="domain" description="Signal transduction histidine kinase subgroup 3 dimerisation and phosphoacceptor" evidence="11">
    <location>
        <begin position="245"/>
        <end position="310"/>
    </location>
</feature>
<keyword evidence="9" id="KW-0472">Membrane</keyword>
<keyword evidence="8" id="KW-0902">Two-component regulatory system</keyword>
<feature type="transmembrane region" description="Helical" evidence="9">
    <location>
        <begin position="132"/>
        <end position="158"/>
    </location>
</feature>
<comment type="catalytic activity">
    <reaction evidence="1">
        <text>ATP + protein L-histidine = ADP + protein N-phospho-L-histidine.</text>
        <dbReference type="EC" id="2.7.13.3"/>
    </reaction>
</comment>
<gene>
    <name evidence="13" type="ORF">GCM10009802_61440</name>
</gene>
<dbReference type="PANTHER" id="PTHR24421:SF10">
    <property type="entry name" value="NITRATE_NITRITE SENSOR PROTEIN NARQ"/>
    <property type="match status" value="1"/>
</dbReference>
<dbReference type="RefSeq" id="WP_344294609.1">
    <property type="nucleotide sequence ID" value="NZ_BAAAPF010000369.1"/>
</dbReference>
<proteinExistence type="predicted"/>
<protein>
    <recommendedName>
        <fullName evidence="2">histidine kinase</fullName>
        <ecNumber evidence="2">2.7.13.3</ecNumber>
    </recommendedName>
</protein>
<evidence type="ECO:0000256" key="5">
    <source>
        <dbReference type="ARBA" id="ARBA00022741"/>
    </source>
</evidence>
<evidence type="ECO:0000259" key="10">
    <source>
        <dbReference type="Pfam" id="PF02518"/>
    </source>
</evidence>
<accession>A0ABP4KNW4</accession>
<keyword evidence="14" id="KW-1185">Reference proteome</keyword>
<keyword evidence="3" id="KW-0597">Phosphoprotein</keyword>
<comment type="caution">
    <text evidence="13">The sequence shown here is derived from an EMBL/GenBank/DDBJ whole genome shotgun (WGS) entry which is preliminary data.</text>
</comment>
<dbReference type="Pfam" id="PF13796">
    <property type="entry name" value="Sensor"/>
    <property type="match status" value="1"/>
</dbReference>
<reference evidence="14" key="1">
    <citation type="journal article" date="2019" name="Int. J. Syst. Evol. Microbiol.">
        <title>The Global Catalogue of Microorganisms (GCM) 10K type strain sequencing project: providing services to taxonomists for standard genome sequencing and annotation.</title>
        <authorList>
            <consortium name="The Broad Institute Genomics Platform"/>
            <consortium name="The Broad Institute Genome Sequencing Center for Infectious Disease"/>
            <person name="Wu L."/>
            <person name="Ma J."/>
        </authorList>
    </citation>
    <scope>NUCLEOTIDE SEQUENCE [LARGE SCALE GENOMIC DNA]</scope>
    <source>
        <strain evidence="14">JCM 15481</strain>
    </source>
</reference>
<evidence type="ECO:0000256" key="7">
    <source>
        <dbReference type="ARBA" id="ARBA00022840"/>
    </source>
</evidence>
<keyword evidence="6" id="KW-0418">Kinase</keyword>
<dbReference type="InterPro" id="IPR036890">
    <property type="entry name" value="HATPase_C_sf"/>
</dbReference>
<evidence type="ECO:0000259" key="11">
    <source>
        <dbReference type="Pfam" id="PF07730"/>
    </source>
</evidence>
<dbReference type="EMBL" id="BAAAPF010000369">
    <property type="protein sequence ID" value="GAA1505009.1"/>
    <property type="molecule type" value="Genomic_DNA"/>
</dbReference>
<dbReference type="EC" id="2.7.13.3" evidence="2"/>
<dbReference type="Gene3D" id="1.20.5.1930">
    <property type="match status" value="1"/>
</dbReference>
<keyword evidence="4" id="KW-0808">Transferase</keyword>
<feature type="transmembrane region" description="Helical" evidence="9">
    <location>
        <begin position="37"/>
        <end position="58"/>
    </location>
</feature>
<evidence type="ECO:0000313" key="13">
    <source>
        <dbReference type="EMBL" id="GAA1505009.1"/>
    </source>
</evidence>
<feature type="transmembrane region" description="Helical" evidence="9">
    <location>
        <begin position="180"/>
        <end position="199"/>
    </location>
</feature>
<evidence type="ECO:0000256" key="3">
    <source>
        <dbReference type="ARBA" id="ARBA00022553"/>
    </source>
</evidence>
<keyword evidence="5" id="KW-0547">Nucleotide-binding</keyword>
<name>A0ABP4KNW4_9ACTN</name>
<dbReference type="InterPro" id="IPR025828">
    <property type="entry name" value="Put_sensor_dom"/>
</dbReference>
<dbReference type="PANTHER" id="PTHR24421">
    <property type="entry name" value="NITRATE/NITRITE SENSOR PROTEIN NARX-RELATED"/>
    <property type="match status" value="1"/>
</dbReference>
<dbReference type="SUPFAM" id="SSF55874">
    <property type="entry name" value="ATPase domain of HSP90 chaperone/DNA topoisomerase II/histidine kinase"/>
    <property type="match status" value="1"/>
</dbReference>
<evidence type="ECO:0000256" key="4">
    <source>
        <dbReference type="ARBA" id="ARBA00022679"/>
    </source>
</evidence>